<evidence type="ECO:0000313" key="11">
    <source>
        <dbReference type="Proteomes" id="UP000070544"/>
    </source>
</evidence>
<keyword evidence="7" id="KW-0458">Lysosome</keyword>
<keyword evidence="5 9" id="KW-1133">Transmembrane helix</keyword>
<accession>A0A138ZX85</accession>
<dbReference type="OrthoDB" id="424834at2759"/>
<feature type="transmembrane region" description="Helical" evidence="9">
    <location>
        <begin position="16"/>
        <end position="35"/>
    </location>
</feature>
<dbReference type="EMBL" id="KQ965888">
    <property type="protein sequence ID" value="KXS09109.1"/>
    <property type="molecule type" value="Genomic_DNA"/>
</dbReference>
<gene>
    <name evidence="10" type="ORF">M427DRAFT_49970</name>
</gene>
<evidence type="ECO:0000256" key="6">
    <source>
        <dbReference type="ARBA" id="ARBA00023136"/>
    </source>
</evidence>
<feature type="transmembrane region" description="Helical" evidence="9">
    <location>
        <begin position="341"/>
        <end position="359"/>
    </location>
</feature>
<comment type="similarity">
    <text evidence="2">Belongs to the major facilitator superfamily.</text>
</comment>
<feature type="transmembrane region" description="Helical" evidence="9">
    <location>
        <begin position="249"/>
        <end position="267"/>
    </location>
</feature>
<keyword evidence="6 9" id="KW-0472">Membrane</keyword>
<comment type="subcellular location">
    <subcellularLocation>
        <location evidence="1">Lysosome membrane</location>
        <topology evidence="1">Multi-pass membrane protein</topology>
    </subcellularLocation>
</comment>
<feature type="transmembrane region" description="Helical" evidence="9">
    <location>
        <begin position="287"/>
        <end position="305"/>
    </location>
</feature>
<feature type="transmembrane region" description="Helical" evidence="9">
    <location>
        <begin position="98"/>
        <end position="118"/>
    </location>
</feature>
<organism evidence="10 11">
    <name type="scientific">Gonapodya prolifera (strain JEL478)</name>
    <name type="common">Monoblepharis prolifera</name>
    <dbReference type="NCBI Taxonomy" id="1344416"/>
    <lineage>
        <taxon>Eukaryota</taxon>
        <taxon>Fungi</taxon>
        <taxon>Fungi incertae sedis</taxon>
        <taxon>Chytridiomycota</taxon>
        <taxon>Chytridiomycota incertae sedis</taxon>
        <taxon>Monoblepharidomycetes</taxon>
        <taxon>Monoblepharidales</taxon>
        <taxon>Gonapodyaceae</taxon>
        <taxon>Gonapodya</taxon>
    </lineage>
</organism>
<evidence type="ECO:0000256" key="9">
    <source>
        <dbReference type="SAM" id="Phobius"/>
    </source>
</evidence>
<dbReference type="AlphaFoldDB" id="A0A138ZX85"/>
<sequence>MPHLIPSLPRPATDSIYSFPNIVLLFLGGVVVDVFGASRTVLLFGALVLVGQVMFAAGVAAKSHREGHPLETINEASVSPRPLIQLTIATEWFQHHPILGLSLALAINLSSVRIVTALNDIISPLIANRFGIPCAPFAEGWLLPVMMLNVPKERAKRKEKDVAHAGKSTFTGKGNGCQENDSDAFGGKDDSATLLHPLPRNPQPLKRAGTFREKTSISVALIDGNTGGLESKIKTPSLWSSLRPLGLKFWVLLLLVVTSHAVSNPFYTIATDFFQETWFMGDPEKAGFVLGLRVATLSTVLWSMVPEAADVGFVASTFGLTAVLNLTLTIIPLLWIKVELFFVLTATIGIVLCGVLAWVERRDVGIVTKEMETGVKKPLLNVTDA</sequence>
<evidence type="ECO:0008006" key="12">
    <source>
        <dbReference type="Google" id="ProtNLM"/>
    </source>
</evidence>
<evidence type="ECO:0000256" key="2">
    <source>
        <dbReference type="ARBA" id="ARBA00008335"/>
    </source>
</evidence>
<name>A0A138ZX85_GONPJ</name>
<proteinExistence type="inferred from homology"/>
<dbReference type="PANTHER" id="PTHR23512">
    <property type="entry name" value="MAJOR FACILITATOR SUPERFAMILY DOMAIN-CONTAINING PROTEIN 1"/>
    <property type="match status" value="1"/>
</dbReference>
<dbReference type="InterPro" id="IPR052187">
    <property type="entry name" value="MFSD1"/>
</dbReference>
<dbReference type="STRING" id="1344416.A0A138ZX85"/>
<dbReference type="Proteomes" id="UP000070544">
    <property type="component" value="Unassembled WGS sequence"/>
</dbReference>
<keyword evidence="3" id="KW-0813">Transport</keyword>
<evidence type="ECO:0000256" key="1">
    <source>
        <dbReference type="ARBA" id="ARBA00004155"/>
    </source>
</evidence>
<dbReference type="SUPFAM" id="SSF103473">
    <property type="entry name" value="MFS general substrate transporter"/>
    <property type="match status" value="1"/>
</dbReference>
<keyword evidence="11" id="KW-1185">Reference proteome</keyword>
<feature type="transmembrane region" description="Helical" evidence="9">
    <location>
        <begin position="312"/>
        <end position="335"/>
    </location>
</feature>
<evidence type="ECO:0000256" key="3">
    <source>
        <dbReference type="ARBA" id="ARBA00022448"/>
    </source>
</evidence>
<evidence type="ECO:0000256" key="8">
    <source>
        <dbReference type="SAM" id="MobiDB-lite"/>
    </source>
</evidence>
<keyword evidence="4 9" id="KW-0812">Transmembrane</keyword>
<evidence type="ECO:0000256" key="5">
    <source>
        <dbReference type="ARBA" id="ARBA00022989"/>
    </source>
</evidence>
<dbReference type="InterPro" id="IPR036259">
    <property type="entry name" value="MFS_trans_sf"/>
</dbReference>
<feature type="transmembrane region" description="Helical" evidence="9">
    <location>
        <begin position="41"/>
        <end position="61"/>
    </location>
</feature>
<reference evidence="10 11" key="1">
    <citation type="journal article" date="2015" name="Genome Biol. Evol.">
        <title>Phylogenomic analyses indicate that early fungi evolved digesting cell walls of algal ancestors of land plants.</title>
        <authorList>
            <person name="Chang Y."/>
            <person name="Wang S."/>
            <person name="Sekimoto S."/>
            <person name="Aerts A.L."/>
            <person name="Choi C."/>
            <person name="Clum A."/>
            <person name="LaButti K.M."/>
            <person name="Lindquist E.A."/>
            <person name="Yee Ngan C."/>
            <person name="Ohm R.A."/>
            <person name="Salamov A.A."/>
            <person name="Grigoriev I.V."/>
            <person name="Spatafora J.W."/>
            <person name="Berbee M.L."/>
        </authorList>
    </citation>
    <scope>NUCLEOTIDE SEQUENCE [LARGE SCALE GENOMIC DNA]</scope>
    <source>
        <strain evidence="10 11">JEL478</strain>
    </source>
</reference>
<feature type="region of interest" description="Disordered" evidence="8">
    <location>
        <begin position="159"/>
        <end position="178"/>
    </location>
</feature>
<evidence type="ECO:0000313" key="10">
    <source>
        <dbReference type="EMBL" id="KXS09109.1"/>
    </source>
</evidence>
<protein>
    <recommendedName>
        <fullName evidence="12">MFS general substrate transporter</fullName>
    </recommendedName>
</protein>
<dbReference type="PANTHER" id="PTHR23512:SF3">
    <property type="entry name" value="MAJOR FACILITATOR SUPERFAMILY DOMAIN-CONTAINING PROTEIN 1"/>
    <property type="match status" value="1"/>
</dbReference>
<evidence type="ECO:0000256" key="7">
    <source>
        <dbReference type="ARBA" id="ARBA00023228"/>
    </source>
</evidence>
<evidence type="ECO:0000256" key="4">
    <source>
        <dbReference type="ARBA" id="ARBA00022692"/>
    </source>
</evidence>